<accession>A0AAV9MRR1</accession>
<comment type="caution">
    <text evidence="2">The sequence shown here is derived from an EMBL/GenBank/DDBJ whole genome shotgun (WGS) entry which is preliminary data.</text>
</comment>
<evidence type="ECO:0000313" key="3">
    <source>
        <dbReference type="Proteomes" id="UP001358417"/>
    </source>
</evidence>
<reference evidence="2 3" key="1">
    <citation type="submission" date="2023-08" db="EMBL/GenBank/DDBJ databases">
        <title>Black Yeasts Isolated from many extreme environments.</title>
        <authorList>
            <person name="Coleine C."/>
            <person name="Stajich J.E."/>
            <person name="Selbmann L."/>
        </authorList>
    </citation>
    <scope>NUCLEOTIDE SEQUENCE [LARGE SCALE GENOMIC DNA]</scope>
    <source>
        <strain evidence="2 3">CCFEE 5792</strain>
    </source>
</reference>
<dbReference type="AlphaFoldDB" id="A0AAV9MRR1"/>
<dbReference type="RefSeq" id="XP_064699926.1">
    <property type="nucleotide sequence ID" value="XM_064854973.1"/>
</dbReference>
<name>A0AAV9MRR1_9EURO</name>
<protein>
    <submittedName>
        <fullName evidence="2">Uncharacterized protein</fullName>
    </submittedName>
</protein>
<dbReference type="Proteomes" id="UP001358417">
    <property type="component" value="Unassembled WGS sequence"/>
</dbReference>
<evidence type="ECO:0000313" key="2">
    <source>
        <dbReference type="EMBL" id="KAK5043540.1"/>
    </source>
</evidence>
<sequence>MLCTLFDPTTNNENRLIVSAGDLQTSLREKRSELDDRAWGLIAQVTKVREAMEQYEAGTSKLSVSKHPGSMTAVRPSRGIDKSSHGAYQNHVVQGLVIAPVYLGQERSLMLAVPNLLSDRSQPESSGYMDEFPGQYGAVSHVAGQPSQH</sequence>
<proteinExistence type="predicted"/>
<keyword evidence="3" id="KW-1185">Reference proteome</keyword>
<feature type="region of interest" description="Disordered" evidence="1">
    <location>
        <begin position="59"/>
        <end position="83"/>
    </location>
</feature>
<dbReference type="GeneID" id="89979594"/>
<organism evidence="2 3">
    <name type="scientific">Exophiala bonariae</name>
    <dbReference type="NCBI Taxonomy" id="1690606"/>
    <lineage>
        <taxon>Eukaryota</taxon>
        <taxon>Fungi</taxon>
        <taxon>Dikarya</taxon>
        <taxon>Ascomycota</taxon>
        <taxon>Pezizomycotina</taxon>
        <taxon>Eurotiomycetes</taxon>
        <taxon>Chaetothyriomycetidae</taxon>
        <taxon>Chaetothyriales</taxon>
        <taxon>Herpotrichiellaceae</taxon>
        <taxon>Exophiala</taxon>
    </lineage>
</organism>
<dbReference type="EMBL" id="JAVRRD010000058">
    <property type="protein sequence ID" value="KAK5043540.1"/>
    <property type="molecule type" value="Genomic_DNA"/>
</dbReference>
<gene>
    <name evidence="2" type="ORF">LTR84_011442</name>
</gene>
<evidence type="ECO:0000256" key="1">
    <source>
        <dbReference type="SAM" id="MobiDB-lite"/>
    </source>
</evidence>